<name>A0A2U2DKE6_9HYPH</name>
<reference evidence="2 3" key="1">
    <citation type="submission" date="2018-05" db="EMBL/GenBank/DDBJ databases">
        <title>The draft genome of strain NS-104.</title>
        <authorList>
            <person name="Hang P."/>
            <person name="Jiang J."/>
        </authorList>
    </citation>
    <scope>NUCLEOTIDE SEQUENCE [LARGE SCALE GENOMIC DNA]</scope>
    <source>
        <strain evidence="2 3">NS-104</strain>
    </source>
</reference>
<dbReference type="EMBL" id="QFBC01000013">
    <property type="protein sequence ID" value="PWE53786.1"/>
    <property type="molecule type" value="Genomic_DNA"/>
</dbReference>
<feature type="region of interest" description="Disordered" evidence="1">
    <location>
        <begin position="54"/>
        <end position="73"/>
    </location>
</feature>
<accession>A0A2U2DKE6</accession>
<sequence length="73" mass="8132">MLHSANELLKSGLVKGFDCRFISDLMKAANASHVDLIVAEADAKRWRRLAGRFKRDTKKSEPAPADECYPEGV</sequence>
<dbReference type="Proteomes" id="UP000245252">
    <property type="component" value="Unassembled WGS sequence"/>
</dbReference>
<protein>
    <submittedName>
        <fullName evidence="2">Uncharacterized protein</fullName>
    </submittedName>
</protein>
<evidence type="ECO:0000313" key="2">
    <source>
        <dbReference type="EMBL" id="PWE53786.1"/>
    </source>
</evidence>
<keyword evidence="3" id="KW-1185">Reference proteome</keyword>
<evidence type="ECO:0000256" key="1">
    <source>
        <dbReference type="SAM" id="MobiDB-lite"/>
    </source>
</evidence>
<comment type="caution">
    <text evidence="2">The sequence shown here is derived from an EMBL/GenBank/DDBJ whole genome shotgun (WGS) entry which is preliminary data.</text>
</comment>
<proteinExistence type="predicted"/>
<dbReference type="AlphaFoldDB" id="A0A2U2DKE6"/>
<evidence type="ECO:0000313" key="3">
    <source>
        <dbReference type="Proteomes" id="UP000245252"/>
    </source>
</evidence>
<organism evidence="2 3">
    <name type="scientific">Metarhizobium album</name>
    <dbReference type="NCBI Taxonomy" id="2182425"/>
    <lineage>
        <taxon>Bacteria</taxon>
        <taxon>Pseudomonadati</taxon>
        <taxon>Pseudomonadota</taxon>
        <taxon>Alphaproteobacteria</taxon>
        <taxon>Hyphomicrobiales</taxon>
        <taxon>Rhizobiaceae</taxon>
        <taxon>Metarhizobium</taxon>
    </lineage>
</organism>
<gene>
    <name evidence="2" type="ORF">DEM27_22930</name>
</gene>